<evidence type="ECO:0000259" key="4">
    <source>
        <dbReference type="Pfam" id="PF21773"/>
    </source>
</evidence>
<keyword evidence="1 2" id="KW-0175">Coiled coil</keyword>
<evidence type="ECO:0000256" key="1">
    <source>
        <dbReference type="ARBA" id="ARBA00023054"/>
    </source>
</evidence>
<reference evidence="5" key="1">
    <citation type="submission" date="2019-03" db="EMBL/GenBank/DDBJ databases">
        <title>Improved annotation for the trematode Fasciola hepatica.</title>
        <authorList>
            <person name="Choi Y.-J."/>
            <person name="Martin J."/>
            <person name="Mitreva M."/>
        </authorList>
    </citation>
    <scope>NUCLEOTIDE SEQUENCE [LARGE SCALE GENOMIC DNA]</scope>
</reference>
<dbReference type="GO" id="GO:0036158">
    <property type="term" value="P:outer dynein arm assembly"/>
    <property type="evidence" value="ECO:0007669"/>
    <property type="project" value="TreeGrafter"/>
</dbReference>
<name>A0A4E0RXW7_FASHE</name>
<organism evidence="5 6">
    <name type="scientific">Fasciola hepatica</name>
    <name type="common">Liver fluke</name>
    <dbReference type="NCBI Taxonomy" id="6192"/>
    <lineage>
        <taxon>Eukaryota</taxon>
        <taxon>Metazoa</taxon>
        <taxon>Spiralia</taxon>
        <taxon>Lophotrochozoa</taxon>
        <taxon>Platyhelminthes</taxon>
        <taxon>Trematoda</taxon>
        <taxon>Digenea</taxon>
        <taxon>Plagiorchiida</taxon>
        <taxon>Echinostomata</taxon>
        <taxon>Echinostomatoidea</taxon>
        <taxon>Fasciolidae</taxon>
        <taxon>Fasciola</taxon>
    </lineage>
</organism>
<evidence type="ECO:0000256" key="2">
    <source>
        <dbReference type="SAM" id="Coils"/>
    </source>
</evidence>
<comment type="caution">
    <text evidence="5">The sequence shown here is derived from an EMBL/GenBank/DDBJ whole genome shotgun (WGS) entry which is preliminary data.</text>
</comment>
<dbReference type="Pfam" id="PF21773">
    <property type="entry name" value="ODAD1_CC"/>
    <property type="match status" value="1"/>
</dbReference>
<dbReference type="InterPro" id="IPR051876">
    <property type="entry name" value="ODA-DC/CCD"/>
</dbReference>
<sequence length="581" mass="66879">MPRLSPFVPLAPERFPTSLFSEYVHKPKVNLYKEHGRRSMPLEARPSDADTDGAADREAEYHQLKLALHLAQADRAHYVEEMNAAMIKMKHTIQCLEEEGAGLLEKIRAIDSKPNQIRDRRTCEDLVNLAENKDWLQEQINVEKAKHIDLDAKIRAIEKKLKELKLKTGGTAGTEEMLQRVRCKLTTLENRLVHVLKTYNDSVGNNMKLRSEIDTLRLQRSNFDQIYRKLDQTLSKQRAAIARLIEATSQAYEQREDAAQRIQQLTEKAEKDTQQHNNEMKELVRLIDHDRKLKTFMKIKATERQEDPQLTAWKAKRVQEADERRAEVDRLIDNYEQAFDRMLEVMDENNTDNLVQSFLEKEDRNFALFNYVSETNAEIERLNEENENLANEISSYQSRMAKVVGVQREALTEWQNANEKAKEQQGTTETRLTSTTETLDTVCELVSSLVAKLGCDTTMLTRRLASSEAVTQANLLDYLNLIEEQVNKLLLVRQFIAVNDPEAPYVAKSILIGNNLLPPSGPIPSIHAPNLQDDFDDSSELSILKPFSREELHRRVVSLVRRKEQETRSIHSIGTPSNRNK</sequence>
<accession>A0A4E0RXW7</accession>
<dbReference type="PANTHER" id="PTHR21694:SF18">
    <property type="entry name" value="COILED-COIL DOMAIN-CONTAINING PROTEIN 63"/>
    <property type="match status" value="1"/>
</dbReference>
<dbReference type="GO" id="GO:0003341">
    <property type="term" value="P:cilium movement"/>
    <property type="evidence" value="ECO:0007669"/>
    <property type="project" value="TreeGrafter"/>
</dbReference>
<gene>
    <name evidence="5" type="ORF">D915_005739</name>
</gene>
<feature type="region of interest" description="Disordered" evidence="3">
    <location>
        <begin position="37"/>
        <end position="56"/>
    </location>
</feature>
<feature type="compositionally biased region" description="Polar residues" evidence="3">
    <location>
        <begin position="570"/>
        <end position="581"/>
    </location>
</feature>
<dbReference type="Proteomes" id="UP000230066">
    <property type="component" value="Unassembled WGS sequence"/>
</dbReference>
<dbReference type="EMBL" id="JXXN02002188">
    <property type="protein sequence ID" value="THD23362.1"/>
    <property type="molecule type" value="Genomic_DNA"/>
</dbReference>
<evidence type="ECO:0000256" key="3">
    <source>
        <dbReference type="SAM" id="MobiDB-lite"/>
    </source>
</evidence>
<dbReference type="InterPro" id="IPR049258">
    <property type="entry name" value="ODAD1_CC"/>
</dbReference>
<feature type="domain" description="ODAD1 central coiled coil region" evidence="4">
    <location>
        <begin position="184"/>
        <end position="465"/>
    </location>
</feature>
<evidence type="ECO:0000313" key="5">
    <source>
        <dbReference type="EMBL" id="THD23362.1"/>
    </source>
</evidence>
<dbReference type="AlphaFoldDB" id="A0A4E0RXW7"/>
<dbReference type="GO" id="GO:0005930">
    <property type="term" value="C:axoneme"/>
    <property type="evidence" value="ECO:0007669"/>
    <property type="project" value="TreeGrafter"/>
</dbReference>
<proteinExistence type="predicted"/>
<feature type="coiled-coil region" evidence="2">
    <location>
        <begin position="372"/>
        <end position="399"/>
    </location>
</feature>
<keyword evidence="6" id="KW-1185">Reference proteome</keyword>
<protein>
    <submittedName>
        <fullName evidence="5">Coiled-coil domain-containing protein 63</fullName>
    </submittedName>
</protein>
<feature type="region of interest" description="Disordered" evidence="3">
    <location>
        <begin position="561"/>
        <end position="581"/>
    </location>
</feature>
<evidence type="ECO:0000313" key="6">
    <source>
        <dbReference type="Proteomes" id="UP000230066"/>
    </source>
</evidence>
<dbReference type="PANTHER" id="PTHR21694">
    <property type="entry name" value="COILED-COIL DOMAIN-CONTAINING PROTEIN 63"/>
    <property type="match status" value="1"/>
</dbReference>
<feature type="coiled-coil region" evidence="2">
    <location>
        <begin position="248"/>
        <end position="286"/>
    </location>
</feature>